<keyword evidence="3" id="KW-1185">Reference proteome</keyword>
<proteinExistence type="predicted"/>
<organism evidence="2 3">
    <name type="scientific">Piscinibacter sakaiensis</name>
    <name type="common">Ideonella sakaiensis</name>
    <dbReference type="NCBI Taxonomy" id="1547922"/>
    <lineage>
        <taxon>Bacteria</taxon>
        <taxon>Pseudomonadati</taxon>
        <taxon>Pseudomonadota</taxon>
        <taxon>Betaproteobacteria</taxon>
        <taxon>Burkholderiales</taxon>
        <taxon>Sphaerotilaceae</taxon>
        <taxon>Piscinibacter</taxon>
    </lineage>
</organism>
<evidence type="ECO:0000313" key="3">
    <source>
        <dbReference type="Proteomes" id="UP000037660"/>
    </source>
</evidence>
<reference evidence="2 3" key="2">
    <citation type="journal article" date="2016" name="Science">
        <title>A bacterium that degrades and assimilates poly(ethylene terephthalate).</title>
        <authorList>
            <person name="Yoshida S."/>
            <person name="Hiraga K."/>
            <person name="Takehana T."/>
            <person name="Taniguchi I."/>
            <person name="Yamaji H."/>
            <person name="Maeda Y."/>
            <person name="Toyohara K."/>
            <person name="Miyamoto K."/>
            <person name="Kimura Y."/>
            <person name="Oda K."/>
        </authorList>
    </citation>
    <scope>NUCLEOTIDE SEQUENCE [LARGE SCALE GENOMIC DNA]</scope>
    <source>
        <strain evidence="3">NBRC 110686 / TISTR 2288 / 201-F6</strain>
    </source>
</reference>
<reference evidence="3" key="1">
    <citation type="submission" date="2015-07" db="EMBL/GenBank/DDBJ databases">
        <title>Discovery of a poly(ethylene terephthalate assimilation.</title>
        <authorList>
            <person name="Yoshida S."/>
            <person name="Hiraga K."/>
            <person name="Takehana T."/>
            <person name="Taniguchi I."/>
            <person name="Yamaji H."/>
            <person name="Maeda Y."/>
            <person name="Toyohara K."/>
            <person name="Miyamoto K."/>
            <person name="Kimura Y."/>
            <person name="Oda K."/>
        </authorList>
    </citation>
    <scope>NUCLEOTIDE SEQUENCE [LARGE SCALE GENOMIC DNA]</scope>
    <source>
        <strain evidence="3">NBRC 110686 / TISTR 2288 / 201-F6</strain>
    </source>
</reference>
<sequence>MDANIPSKRSRQRRPPSLPGDLADDSPCSRAPPPTSRRKCVDP</sequence>
<accession>A0A0K8P829</accession>
<evidence type="ECO:0000313" key="2">
    <source>
        <dbReference type="EMBL" id="GAP38792.1"/>
    </source>
</evidence>
<gene>
    <name evidence="2" type="ORF">ISF6_5345</name>
</gene>
<dbReference type="AlphaFoldDB" id="A0A0K8P829"/>
<feature type="region of interest" description="Disordered" evidence="1">
    <location>
        <begin position="1"/>
        <end position="43"/>
    </location>
</feature>
<name>A0A0K8P829_PISS1</name>
<comment type="caution">
    <text evidence="2">The sequence shown here is derived from an EMBL/GenBank/DDBJ whole genome shotgun (WGS) entry which is preliminary data.</text>
</comment>
<evidence type="ECO:0000256" key="1">
    <source>
        <dbReference type="SAM" id="MobiDB-lite"/>
    </source>
</evidence>
<protein>
    <submittedName>
        <fullName evidence="2">Uncharacterized protein</fullName>
    </submittedName>
</protein>
<dbReference type="EMBL" id="BBYR01000089">
    <property type="protein sequence ID" value="GAP38792.1"/>
    <property type="molecule type" value="Genomic_DNA"/>
</dbReference>
<dbReference type="Proteomes" id="UP000037660">
    <property type="component" value="Unassembled WGS sequence"/>
</dbReference>